<organism evidence="11 12">
    <name type="scientific">Curvularia kusanoi</name>
    <name type="common">Cochliobolus kusanoi</name>
    <dbReference type="NCBI Taxonomy" id="90978"/>
    <lineage>
        <taxon>Eukaryota</taxon>
        <taxon>Fungi</taxon>
        <taxon>Dikarya</taxon>
        <taxon>Ascomycota</taxon>
        <taxon>Pezizomycotina</taxon>
        <taxon>Dothideomycetes</taxon>
        <taxon>Pleosporomycetidae</taxon>
        <taxon>Pleosporales</taxon>
        <taxon>Pleosporineae</taxon>
        <taxon>Pleosporaceae</taxon>
        <taxon>Curvularia</taxon>
    </lineage>
</organism>
<dbReference type="PROSITE" id="PS51038">
    <property type="entry name" value="BAH"/>
    <property type="match status" value="1"/>
</dbReference>
<proteinExistence type="inferred from homology"/>
<name>A0A9P4T916_CURKU</name>
<evidence type="ECO:0000259" key="10">
    <source>
        <dbReference type="PROSITE" id="PS51038"/>
    </source>
</evidence>
<dbReference type="PROSITE" id="PS51679">
    <property type="entry name" value="SAM_MT_C5"/>
    <property type="match status" value="1"/>
</dbReference>
<evidence type="ECO:0000256" key="8">
    <source>
        <dbReference type="PROSITE-ProRule" id="PRU01016"/>
    </source>
</evidence>
<dbReference type="PROSITE" id="PS00094">
    <property type="entry name" value="C5_MTASE_1"/>
    <property type="match status" value="1"/>
</dbReference>
<evidence type="ECO:0000256" key="2">
    <source>
        <dbReference type="ARBA" id="ARBA00011975"/>
    </source>
</evidence>
<evidence type="ECO:0000256" key="6">
    <source>
        <dbReference type="ARBA" id="ARBA00023125"/>
    </source>
</evidence>
<protein>
    <recommendedName>
        <fullName evidence="2">DNA (cytosine-5-)-methyltransferase</fullName>
        <ecNumber evidence="2">2.1.1.37</ecNumber>
    </recommendedName>
</protein>
<dbReference type="GO" id="GO:0044027">
    <property type="term" value="P:negative regulation of gene expression via chromosomal CpG island methylation"/>
    <property type="evidence" value="ECO:0007669"/>
    <property type="project" value="TreeGrafter"/>
</dbReference>
<evidence type="ECO:0000256" key="9">
    <source>
        <dbReference type="SAM" id="MobiDB-lite"/>
    </source>
</evidence>
<dbReference type="GO" id="GO:0005634">
    <property type="term" value="C:nucleus"/>
    <property type="evidence" value="ECO:0007669"/>
    <property type="project" value="UniProtKB-SubCell"/>
</dbReference>
<evidence type="ECO:0000256" key="3">
    <source>
        <dbReference type="ARBA" id="ARBA00022603"/>
    </source>
</evidence>
<dbReference type="GO" id="GO:0003682">
    <property type="term" value="F:chromatin binding"/>
    <property type="evidence" value="ECO:0007669"/>
    <property type="project" value="InterPro"/>
</dbReference>
<dbReference type="AlphaFoldDB" id="A0A9P4T916"/>
<feature type="compositionally biased region" description="Basic and acidic residues" evidence="9">
    <location>
        <begin position="1042"/>
        <end position="1058"/>
    </location>
</feature>
<dbReference type="InterPro" id="IPR001025">
    <property type="entry name" value="BAH_dom"/>
</dbReference>
<dbReference type="GO" id="GO:0003677">
    <property type="term" value="F:DNA binding"/>
    <property type="evidence" value="ECO:0007669"/>
    <property type="project" value="UniProtKB-KW"/>
</dbReference>
<dbReference type="GO" id="GO:0003886">
    <property type="term" value="F:DNA (cytosine-5-)-methyltransferase activity"/>
    <property type="evidence" value="ECO:0007669"/>
    <property type="project" value="UniProtKB-EC"/>
</dbReference>
<dbReference type="GO" id="GO:0032259">
    <property type="term" value="P:methylation"/>
    <property type="evidence" value="ECO:0007669"/>
    <property type="project" value="UniProtKB-KW"/>
</dbReference>
<dbReference type="InterPro" id="IPR001525">
    <property type="entry name" value="C5_MeTfrase"/>
</dbReference>
<dbReference type="Gene3D" id="3.90.120.10">
    <property type="entry name" value="DNA Methylase, subunit A, domain 2"/>
    <property type="match status" value="1"/>
</dbReference>
<dbReference type="OrthoDB" id="5376140at2759"/>
<comment type="caution">
    <text evidence="11">The sequence shown here is derived from an EMBL/GenBank/DDBJ whole genome shotgun (WGS) entry which is preliminary data.</text>
</comment>
<keyword evidence="5 8" id="KW-0949">S-adenosyl-L-methionine</keyword>
<dbReference type="Gene3D" id="2.30.30.490">
    <property type="match status" value="1"/>
</dbReference>
<dbReference type="EMBL" id="SWKU01000023">
    <property type="protein sequence ID" value="KAF2997388.1"/>
    <property type="molecule type" value="Genomic_DNA"/>
</dbReference>
<dbReference type="Pfam" id="PF25423">
    <property type="entry name" value="DUF7893"/>
    <property type="match status" value="1"/>
</dbReference>
<evidence type="ECO:0000256" key="1">
    <source>
        <dbReference type="ARBA" id="ARBA00004123"/>
    </source>
</evidence>
<evidence type="ECO:0000313" key="11">
    <source>
        <dbReference type="EMBL" id="KAF2997388.1"/>
    </source>
</evidence>
<sequence>MIPIANMAFAKVVNREGRGCANLCNYEVYRSPRADFKRDYAYDLICLHQFGANRVDLRFDGVISCGRTSYFVKALPIIKIHIDGGNGTEMGVFIQTKLTVGDVEYDVWLHLQTPASTYERFHAEFLWVALFSRYVIEYLGQSETLIGLHNFRRDFICSLREELDQNDEFRCWFEKVQRKFDLRVALHANIDFVWKQTIGLPNQEYLQSHYIWADCMQGDHRAIVQQTPIVESTITTPLVFDLFEGLDFDSYLQKGFISKSVRERQYARKQLLGFAEDAPTQYRFKSPAVVTDAESVNTGDVISFCHEQKPTRSGDNVLRFGLVQSKEVKSTMAQGRIHDEEYLHVLRLYRPAETIISAAPYPVSNELFLSDDCNCENRLRVRLSDVHGVHSVDWSPITTLETPKDFIVRQVYLTKQKAFVTLQDGHKICPRRRSESPPPIYHQGDTIYVQNDALARWAPVVIRGRNLISGTYKAQILAPLDEYKDLAKQLGRTHIYPNELVLTPEKIDIHPSQIQRRCNVRYIPQSAVMTDEIPFPYNRRGTGDHCFLSMALLKQGQCLEWLTEQPWPLEEIPAVHTLRSKLQGLSIFSGGGGLDRGLEEAGAVEIKHVVDFDSSAIHTHRANSEDPSQICFYCGSVDDYLQGALTGSNDESIACVGEIDFICGGCPCQGFSSLQTDKKSEKSLVNISHATSFCSFTDLFRPSYAILENVQEIGARIKGGKIQLEAENDTTADTESTEDTDSSEGTDLIEDTELTEDISDDKSQHDSVLARLIACLVSMGYQVNHFKMNSMKYGSCQGRLRLILTVAAPGLTPIAEPERTHSKLDACKVNHTSSADFSNKRECSHAPFRQVSAEDGIGDLPDIDTGTVHECIPFPDHRLPNWSSEATRDAAALPPILDHCVPRKQHKRMCKCCPLATVTTTNGRVSGWGAGLHWTQPRPLTIHEARRGQGWPDNEVVVGSPNKQYAIVGNGVDRSVSFALGLSLFQSVARNVEVGAPNLTPSLVRQLPFRMALSQDSFKRADPQLPTPEASMSVAPPKKRLRASEKEVKVQSRLDSRTLKASIRRGRGVGASFKARRSGVGESV</sequence>
<keyword evidence="6" id="KW-0238">DNA-binding</keyword>
<dbReference type="PANTHER" id="PTHR10629:SF54">
    <property type="entry name" value="DNA METHYLTRANSFERASE DIM-2"/>
    <property type="match status" value="1"/>
</dbReference>
<reference evidence="11" key="1">
    <citation type="submission" date="2019-04" db="EMBL/GenBank/DDBJ databases">
        <title>Sequencing of skin fungus with MAO and IRED activity.</title>
        <authorList>
            <person name="Marsaioli A.J."/>
            <person name="Bonatto J.M.C."/>
            <person name="Reis Junior O."/>
        </authorList>
    </citation>
    <scope>NUCLEOTIDE SEQUENCE</scope>
    <source>
        <strain evidence="11">30M1</strain>
    </source>
</reference>
<accession>A0A9P4T916</accession>
<dbReference type="InterPro" id="IPR018117">
    <property type="entry name" value="C5_DNA_meth_AS"/>
</dbReference>
<dbReference type="PANTHER" id="PTHR10629">
    <property type="entry name" value="CYTOSINE-SPECIFIC METHYLTRANSFERASE"/>
    <property type="match status" value="1"/>
</dbReference>
<keyword evidence="3 8" id="KW-0489">Methyltransferase</keyword>
<feature type="region of interest" description="Disordered" evidence="9">
    <location>
        <begin position="724"/>
        <end position="761"/>
    </location>
</feature>
<keyword evidence="4 8" id="KW-0808">Transferase</keyword>
<dbReference type="InterPro" id="IPR029063">
    <property type="entry name" value="SAM-dependent_MTases_sf"/>
</dbReference>
<comment type="subcellular location">
    <subcellularLocation>
        <location evidence="1">Nucleus</location>
    </subcellularLocation>
</comment>
<dbReference type="Gene3D" id="3.40.50.150">
    <property type="entry name" value="Vaccinia Virus protein VP39"/>
    <property type="match status" value="1"/>
</dbReference>
<dbReference type="InterPro" id="IPR057215">
    <property type="entry name" value="DUF7893"/>
</dbReference>
<evidence type="ECO:0000313" key="12">
    <source>
        <dbReference type="Proteomes" id="UP000801428"/>
    </source>
</evidence>
<comment type="similarity">
    <text evidence="8">Belongs to the class I-like SAM-binding methyltransferase superfamily. C5-methyltransferase family.</text>
</comment>
<feature type="region of interest" description="Disordered" evidence="9">
    <location>
        <begin position="1019"/>
        <end position="1061"/>
    </location>
</feature>
<dbReference type="SUPFAM" id="SSF53335">
    <property type="entry name" value="S-adenosyl-L-methionine-dependent methyltransferases"/>
    <property type="match status" value="1"/>
</dbReference>
<feature type="active site" evidence="8">
    <location>
        <position position="668"/>
    </location>
</feature>
<keyword evidence="12" id="KW-1185">Reference proteome</keyword>
<dbReference type="Pfam" id="PF00145">
    <property type="entry name" value="DNA_methylase"/>
    <property type="match status" value="2"/>
</dbReference>
<keyword evidence="7" id="KW-0539">Nucleus</keyword>
<evidence type="ECO:0000256" key="7">
    <source>
        <dbReference type="ARBA" id="ARBA00023242"/>
    </source>
</evidence>
<evidence type="ECO:0000256" key="4">
    <source>
        <dbReference type="ARBA" id="ARBA00022679"/>
    </source>
</evidence>
<feature type="domain" description="BAH" evidence="10">
    <location>
        <begin position="294"/>
        <end position="423"/>
    </location>
</feature>
<dbReference type="InterPro" id="IPR050390">
    <property type="entry name" value="C5-Methyltransferase"/>
</dbReference>
<evidence type="ECO:0000256" key="5">
    <source>
        <dbReference type="ARBA" id="ARBA00022691"/>
    </source>
</evidence>
<dbReference type="InterPro" id="IPR043151">
    <property type="entry name" value="BAH_sf"/>
</dbReference>
<feature type="compositionally biased region" description="Acidic residues" evidence="9">
    <location>
        <begin position="726"/>
        <end position="759"/>
    </location>
</feature>
<dbReference type="EC" id="2.1.1.37" evidence="2"/>
<gene>
    <name evidence="11" type="primary">DIM-2_2</name>
    <name evidence="11" type="ORF">E8E13_004846</name>
</gene>
<dbReference type="Proteomes" id="UP000801428">
    <property type="component" value="Unassembled WGS sequence"/>
</dbReference>